<gene>
    <name evidence="3" type="ORF">QIS96_15145</name>
</gene>
<evidence type="ECO:0000256" key="2">
    <source>
        <dbReference type="SAM" id="SignalP"/>
    </source>
</evidence>
<dbReference type="RefSeq" id="WP_282543096.1">
    <property type="nucleotide sequence ID" value="NZ_JASCIQ010000014.1"/>
</dbReference>
<dbReference type="Proteomes" id="UP001223978">
    <property type="component" value="Unassembled WGS sequence"/>
</dbReference>
<feature type="transmembrane region" description="Helical" evidence="1">
    <location>
        <begin position="81"/>
        <end position="107"/>
    </location>
</feature>
<dbReference type="InterPro" id="IPR045770">
    <property type="entry name" value="DUF6223"/>
</dbReference>
<keyword evidence="4" id="KW-1185">Reference proteome</keyword>
<accession>A0ABT6SB34</accession>
<organism evidence="3 4">
    <name type="scientific">Streptomyces cavernicola</name>
    <dbReference type="NCBI Taxonomy" id="3043613"/>
    <lineage>
        <taxon>Bacteria</taxon>
        <taxon>Bacillati</taxon>
        <taxon>Actinomycetota</taxon>
        <taxon>Actinomycetes</taxon>
        <taxon>Kitasatosporales</taxon>
        <taxon>Streptomycetaceae</taxon>
        <taxon>Streptomyces</taxon>
    </lineage>
</organism>
<keyword evidence="2" id="KW-0732">Signal</keyword>
<evidence type="ECO:0000313" key="4">
    <source>
        <dbReference type="Proteomes" id="UP001223978"/>
    </source>
</evidence>
<feature type="transmembrane region" description="Helical" evidence="1">
    <location>
        <begin position="119"/>
        <end position="137"/>
    </location>
</feature>
<feature type="transmembrane region" description="Helical" evidence="1">
    <location>
        <begin position="47"/>
        <end position="69"/>
    </location>
</feature>
<evidence type="ECO:0000313" key="3">
    <source>
        <dbReference type="EMBL" id="MDI3405150.1"/>
    </source>
</evidence>
<name>A0ABT6SB34_9ACTN</name>
<sequence>MPVRTASAVSGAVLIGLLGLLALAGPAAADASLQPVAASVHTVSAGRAGSALAALVGLIGAVAGGLALARSTGRGRIHGCARRYGAVTALVAGPVALAVGAVVALTAEGGLGTGNGLGGAYVAMLFGLVSVGLGLRARSLGRTPGQRFN</sequence>
<reference evidence="3 4" key="1">
    <citation type="submission" date="2023-05" db="EMBL/GenBank/DDBJ databases">
        <title>Draft genome sequence of Streptomyces sp. B-S-A6 isolated from a cave soil in Thailand.</title>
        <authorList>
            <person name="Chamroensaksri N."/>
            <person name="Muangham S."/>
        </authorList>
    </citation>
    <scope>NUCLEOTIDE SEQUENCE [LARGE SCALE GENOMIC DNA]</scope>
    <source>
        <strain evidence="3 4">B-S-A6</strain>
    </source>
</reference>
<dbReference type="Pfam" id="PF19733">
    <property type="entry name" value="DUF6223"/>
    <property type="match status" value="1"/>
</dbReference>
<keyword evidence="1" id="KW-1133">Transmembrane helix</keyword>
<keyword evidence="1" id="KW-0812">Transmembrane</keyword>
<comment type="caution">
    <text evidence="3">The sequence shown here is derived from an EMBL/GenBank/DDBJ whole genome shotgun (WGS) entry which is preliminary data.</text>
</comment>
<evidence type="ECO:0000256" key="1">
    <source>
        <dbReference type="SAM" id="Phobius"/>
    </source>
</evidence>
<dbReference type="EMBL" id="JASCIQ010000014">
    <property type="protein sequence ID" value="MDI3405150.1"/>
    <property type="molecule type" value="Genomic_DNA"/>
</dbReference>
<feature type="signal peptide" evidence="2">
    <location>
        <begin position="1"/>
        <end position="29"/>
    </location>
</feature>
<proteinExistence type="predicted"/>
<feature type="chain" id="PRO_5046980980" evidence="2">
    <location>
        <begin position="30"/>
        <end position="149"/>
    </location>
</feature>
<keyword evidence="1" id="KW-0472">Membrane</keyword>
<protein>
    <submittedName>
        <fullName evidence="3">DUF6223 family protein</fullName>
    </submittedName>
</protein>